<feature type="chain" id="PRO_5041677834" description="DUF4148 domain-containing protein" evidence="1">
    <location>
        <begin position="27"/>
        <end position="58"/>
    </location>
</feature>
<dbReference type="AlphaFoldDB" id="A0AA95SXT3"/>
<name>A0AA95SXT3_9BURK</name>
<dbReference type="EMBL" id="CP116346">
    <property type="protein sequence ID" value="WIT13114.1"/>
    <property type="molecule type" value="Genomic_DNA"/>
</dbReference>
<sequence length="58" mass="5826">MNAAAKTLMTAVLAVASAVMTGLLLADQTDPYASHAVTQHDALFSQAKAAGASPLKPS</sequence>
<feature type="signal peptide" evidence="1">
    <location>
        <begin position="1"/>
        <end position="26"/>
    </location>
</feature>
<organism evidence="2 3">
    <name type="scientific">Paucibacter sediminis</name>
    <dbReference type="NCBI Taxonomy" id="3019553"/>
    <lineage>
        <taxon>Bacteria</taxon>
        <taxon>Pseudomonadati</taxon>
        <taxon>Pseudomonadota</taxon>
        <taxon>Betaproteobacteria</taxon>
        <taxon>Burkholderiales</taxon>
        <taxon>Sphaerotilaceae</taxon>
        <taxon>Roseateles</taxon>
    </lineage>
</organism>
<keyword evidence="1" id="KW-0732">Signal</keyword>
<evidence type="ECO:0000313" key="2">
    <source>
        <dbReference type="EMBL" id="WIT13114.1"/>
    </source>
</evidence>
<evidence type="ECO:0008006" key="4">
    <source>
        <dbReference type="Google" id="ProtNLM"/>
    </source>
</evidence>
<reference evidence="2" key="1">
    <citation type="submission" date="2023-01" db="EMBL/GenBank/DDBJ databases">
        <title>Whole genome sequence of Paucibacter sp. S2-9 isolated from pond sediment.</title>
        <authorList>
            <person name="Jung J.Y."/>
        </authorList>
    </citation>
    <scope>NUCLEOTIDE SEQUENCE</scope>
    <source>
        <strain evidence="2">S2-9</strain>
    </source>
</reference>
<keyword evidence="3" id="KW-1185">Reference proteome</keyword>
<evidence type="ECO:0000256" key="1">
    <source>
        <dbReference type="SAM" id="SignalP"/>
    </source>
</evidence>
<dbReference type="Proteomes" id="UP001177769">
    <property type="component" value="Chromosome"/>
</dbReference>
<gene>
    <name evidence="2" type="ORF">PFX98_05770</name>
</gene>
<protein>
    <recommendedName>
        <fullName evidence="4">DUF4148 domain-containing protein</fullName>
    </recommendedName>
</protein>
<dbReference type="KEGG" id="pais:PFX98_05770"/>
<accession>A0AA95SXT3</accession>
<evidence type="ECO:0000313" key="3">
    <source>
        <dbReference type="Proteomes" id="UP001177769"/>
    </source>
</evidence>
<dbReference type="RefSeq" id="WP_285234224.1">
    <property type="nucleotide sequence ID" value="NZ_CP116346.1"/>
</dbReference>
<proteinExistence type="predicted"/>